<dbReference type="PANTHER" id="PTHR47832:SF1">
    <property type="entry name" value="DNA PHOTOLYASE"/>
    <property type="match status" value="1"/>
</dbReference>
<dbReference type="Gene3D" id="3.40.50.620">
    <property type="entry name" value="HUPs"/>
    <property type="match status" value="1"/>
</dbReference>
<dbReference type="OrthoDB" id="408373at2759"/>
<gene>
    <name evidence="3" type="primary">LOC101504892</name>
</gene>
<evidence type="ECO:0000313" key="3">
    <source>
        <dbReference type="RefSeq" id="XP_027186316.1"/>
    </source>
</evidence>
<reference evidence="3" key="1">
    <citation type="submission" date="2025-08" db="UniProtKB">
        <authorList>
            <consortium name="RefSeq"/>
        </authorList>
    </citation>
    <scope>IDENTIFICATION</scope>
    <source>
        <tissue evidence="3">Etiolated seedlings</tissue>
    </source>
</reference>
<dbReference type="Pfam" id="PF00875">
    <property type="entry name" value="DNA_photolyase"/>
    <property type="match status" value="1"/>
</dbReference>
<proteinExistence type="predicted"/>
<dbReference type="InterPro" id="IPR029058">
    <property type="entry name" value="AB_hydrolase_fold"/>
</dbReference>
<dbReference type="KEGG" id="cam:101504892"/>
<dbReference type="InterPro" id="IPR014729">
    <property type="entry name" value="Rossmann-like_a/b/a_fold"/>
</dbReference>
<dbReference type="STRING" id="3827.A0A1S2Z3Q2"/>
<name>A0A1S2Z3Q2_CICAR</name>
<dbReference type="SUPFAM" id="SSF53474">
    <property type="entry name" value="alpha/beta-Hydrolases"/>
    <property type="match status" value="1"/>
</dbReference>
<dbReference type="RefSeq" id="XP_027186316.1">
    <property type="nucleotide sequence ID" value="XM_027330515.1"/>
</dbReference>
<dbReference type="eggNOG" id="KOG0133">
    <property type="taxonomic scope" value="Eukaryota"/>
</dbReference>
<dbReference type="InterPro" id="IPR036155">
    <property type="entry name" value="Crypto/Photolyase_N_sf"/>
</dbReference>
<dbReference type="Gene3D" id="3.40.50.1820">
    <property type="entry name" value="alpha/beta hydrolase"/>
    <property type="match status" value="1"/>
</dbReference>
<dbReference type="PROSITE" id="PS51645">
    <property type="entry name" value="PHR_CRY_ALPHA_BETA"/>
    <property type="match status" value="1"/>
</dbReference>
<dbReference type="InterPro" id="IPR000073">
    <property type="entry name" value="AB_hydrolase_1"/>
</dbReference>
<dbReference type="PANTHER" id="PTHR47832">
    <property type="entry name" value="DNA PHOTOLYASE"/>
    <property type="match status" value="1"/>
</dbReference>
<evidence type="ECO:0000259" key="1">
    <source>
        <dbReference type="PROSITE" id="PS51645"/>
    </source>
</evidence>
<dbReference type="PaxDb" id="3827-XP_004514512.1"/>
<sequence>MALLTFPHFPSHFPSLSRFPNNRFSPTRRYCPTATSSGTAILWFKHDLRTDDHPGLLAASDFRSLVPIYVFDHRILSRFSDEMLELVLFGLQDLKKSLQERGSNLMIRFGNAESVIEQLATEVKATCVFAEQEVEYELRFIMDVVNQHLKLIEVPQGTPRIELWKTPFYDVKVLQNLAASYDEFEKLQLQVTTPLQLSTLPGAEMELDWGDLPVYDDIKGFMASNRWKSGNDWNLIKETSAETFLGRVMLKSRESRERSYSFRQIPSREPNKSVFVTQKGNVVGGGTYNVLNALAAYLRYLEGTARDDWQEVHERLRASESRNGASFISLFGPALSLGIISRRRVHYEAIKYEKERNGGFLSPFGYSAATIAAAVEAVCSKEWYWLLALRNQINNGGIESTRIWKWNGFFIQYTVAGEDGPAVLLVHGFGAFAEHYRDNIHSLARAGNRVWAITLLGFGKSEKPNVVYTELLWAELLRDFIVDVVGEPVHLVGNSIGGYIVAIVARVWSVLVKSIVLINSAGNIIPRNTSKPLSMPSDRQTSGATWLGSRILLYFLRLKIKEIVKKCYPVKGERADDWLINEMLRASSDPGVLVVLESIFSFNLSIPLNYLVEDVKEKVLIIQGMKDPISDSNATVSMLKEHCDCVLIKELDAGHCPHDEVPEQVNTIICDWIHRVESNILAGFPV</sequence>
<dbReference type="InterPro" id="IPR006050">
    <property type="entry name" value="DNA_photolyase_N"/>
</dbReference>
<feature type="domain" description="Photolyase/cryptochrome alpha/beta" evidence="1">
    <location>
        <begin position="38"/>
        <end position="171"/>
    </location>
</feature>
<dbReference type="SUPFAM" id="SSF52425">
    <property type="entry name" value="Cryptochrome/photolyase, N-terminal domain"/>
    <property type="match status" value="1"/>
</dbReference>
<protein>
    <submittedName>
        <fullName evidence="3">Uncharacterized protein LOC101504892 isoform X1</fullName>
    </submittedName>
</protein>
<dbReference type="GeneID" id="101504892"/>
<keyword evidence="2" id="KW-1185">Reference proteome</keyword>
<organism evidence="2 3">
    <name type="scientific">Cicer arietinum</name>
    <name type="common">Chickpea</name>
    <name type="synonym">Garbanzo</name>
    <dbReference type="NCBI Taxonomy" id="3827"/>
    <lineage>
        <taxon>Eukaryota</taxon>
        <taxon>Viridiplantae</taxon>
        <taxon>Streptophyta</taxon>
        <taxon>Embryophyta</taxon>
        <taxon>Tracheophyta</taxon>
        <taxon>Spermatophyta</taxon>
        <taxon>Magnoliopsida</taxon>
        <taxon>eudicotyledons</taxon>
        <taxon>Gunneridae</taxon>
        <taxon>Pentapetalae</taxon>
        <taxon>rosids</taxon>
        <taxon>fabids</taxon>
        <taxon>Fabales</taxon>
        <taxon>Fabaceae</taxon>
        <taxon>Papilionoideae</taxon>
        <taxon>50 kb inversion clade</taxon>
        <taxon>NPAAA clade</taxon>
        <taxon>Hologalegina</taxon>
        <taxon>IRL clade</taxon>
        <taxon>Cicereae</taxon>
        <taxon>Cicer</taxon>
    </lineage>
</organism>
<dbReference type="Pfam" id="PF12697">
    <property type="entry name" value="Abhydrolase_6"/>
    <property type="match status" value="1"/>
</dbReference>
<dbReference type="Proteomes" id="UP000087171">
    <property type="component" value="Unplaced"/>
</dbReference>
<dbReference type="AlphaFoldDB" id="A0A1S2Z3Q2"/>
<accession>A0A1S2Z3Q2</accession>
<dbReference type="eggNOG" id="KOG1454">
    <property type="taxonomic scope" value="Eukaryota"/>
</dbReference>
<evidence type="ECO:0000313" key="2">
    <source>
        <dbReference type="Proteomes" id="UP000087171"/>
    </source>
</evidence>